<dbReference type="EMBL" id="PZQS01000001">
    <property type="protein sequence ID" value="PVD38641.1"/>
    <property type="molecule type" value="Genomic_DNA"/>
</dbReference>
<keyword evidence="2" id="KW-1185">Reference proteome</keyword>
<name>A0A2T7PZ02_POMCA</name>
<dbReference type="Proteomes" id="UP000245119">
    <property type="component" value="Linkage Group LG1"/>
</dbReference>
<evidence type="ECO:0000313" key="2">
    <source>
        <dbReference type="Proteomes" id="UP000245119"/>
    </source>
</evidence>
<accession>A0A2T7PZ02</accession>
<evidence type="ECO:0000313" key="1">
    <source>
        <dbReference type="EMBL" id="PVD38641.1"/>
    </source>
</evidence>
<reference evidence="1 2" key="1">
    <citation type="submission" date="2018-04" db="EMBL/GenBank/DDBJ databases">
        <title>The genome of golden apple snail Pomacea canaliculata provides insight into stress tolerance and invasive adaptation.</title>
        <authorList>
            <person name="Liu C."/>
            <person name="Liu B."/>
            <person name="Ren Y."/>
            <person name="Zhang Y."/>
            <person name="Wang H."/>
            <person name="Li S."/>
            <person name="Jiang F."/>
            <person name="Yin L."/>
            <person name="Zhang G."/>
            <person name="Qian W."/>
            <person name="Fan W."/>
        </authorList>
    </citation>
    <scope>NUCLEOTIDE SEQUENCE [LARGE SCALE GENOMIC DNA]</scope>
    <source>
        <strain evidence="1">SZHN2017</strain>
        <tissue evidence="1">Muscle</tissue>
    </source>
</reference>
<sequence>MVAFTAYSVKLVVCEGVYTGSLKVVVTTDCYNQLLSLNKGSLSKETLTLVGGNGGATVTIKGGTLKELNDDFRRHQQRQRYNNYNSALRPQPDLVSRGVSRYSLFQQSNIDTSTCAFVSYGGDTTGLPVYTKNLTSLPLTTSSLQTSCCKELSDILGSSSSLGNYDPSYEYTCTSTGGAVCGGDLGAPVYCKDKTTNKQVVVGMATNYGCVVGETFLALDLTGGNLAGFSS</sequence>
<dbReference type="AlphaFoldDB" id="A0A2T7PZ02"/>
<comment type="caution">
    <text evidence="1">The sequence shown here is derived from an EMBL/GenBank/DDBJ whole genome shotgun (WGS) entry which is preliminary data.</text>
</comment>
<evidence type="ECO:0008006" key="3">
    <source>
        <dbReference type="Google" id="ProtNLM"/>
    </source>
</evidence>
<protein>
    <recommendedName>
        <fullName evidence="3">Peptidase S1 domain-containing protein</fullName>
    </recommendedName>
</protein>
<organism evidence="1 2">
    <name type="scientific">Pomacea canaliculata</name>
    <name type="common">Golden apple snail</name>
    <dbReference type="NCBI Taxonomy" id="400727"/>
    <lineage>
        <taxon>Eukaryota</taxon>
        <taxon>Metazoa</taxon>
        <taxon>Spiralia</taxon>
        <taxon>Lophotrochozoa</taxon>
        <taxon>Mollusca</taxon>
        <taxon>Gastropoda</taxon>
        <taxon>Caenogastropoda</taxon>
        <taxon>Architaenioglossa</taxon>
        <taxon>Ampullarioidea</taxon>
        <taxon>Ampullariidae</taxon>
        <taxon>Pomacea</taxon>
    </lineage>
</organism>
<dbReference type="InterPro" id="IPR009003">
    <property type="entry name" value="Peptidase_S1_PA"/>
</dbReference>
<proteinExistence type="predicted"/>
<gene>
    <name evidence="1" type="ORF">C0Q70_01258</name>
</gene>
<dbReference type="SUPFAM" id="SSF50494">
    <property type="entry name" value="Trypsin-like serine proteases"/>
    <property type="match status" value="1"/>
</dbReference>